<feature type="transmembrane region" description="Helical" evidence="7">
    <location>
        <begin position="426"/>
        <end position="445"/>
    </location>
</feature>
<dbReference type="OrthoDB" id="1658288at2759"/>
<keyword evidence="7" id="KW-0812">Transmembrane</keyword>
<evidence type="ECO:0008006" key="10">
    <source>
        <dbReference type="Google" id="ProtNLM"/>
    </source>
</evidence>
<keyword evidence="5" id="KW-0496">Mitochondrion</keyword>
<keyword evidence="6 7" id="KW-0472">Membrane</keyword>
<evidence type="ECO:0000256" key="5">
    <source>
        <dbReference type="ARBA" id="ARBA00023128"/>
    </source>
</evidence>
<dbReference type="Proteomes" id="UP000664169">
    <property type="component" value="Unassembled WGS sequence"/>
</dbReference>
<evidence type="ECO:0000313" key="8">
    <source>
        <dbReference type="EMBL" id="CAF9910956.1"/>
    </source>
</evidence>
<evidence type="ECO:0000256" key="6">
    <source>
        <dbReference type="ARBA" id="ARBA00023136"/>
    </source>
</evidence>
<dbReference type="InterPro" id="IPR029058">
    <property type="entry name" value="AB_hydrolase_fold"/>
</dbReference>
<dbReference type="GO" id="GO:0005783">
    <property type="term" value="C:endoplasmic reticulum"/>
    <property type="evidence" value="ECO:0007669"/>
    <property type="project" value="UniProtKB-SubCell"/>
</dbReference>
<evidence type="ECO:0000256" key="2">
    <source>
        <dbReference type="ARBA" id="ARBA00004240"/>
    </source>
</evidence>
<reference evidence="8" key="1">
    <citation type="submission" date="2021-03" db="EMBL/GenBank/DDBJ databases">
        <authorList>
            <person name="Tagirdzhanova G."/>
        </authorList>
    </citation>
    <scope>NUCLEOTIDE SEQUENCE</scope>
</reference>
<evidence type="ECO:0000256" key="4">
    <source>
        <dbReference type="ARBA" id="ARBA00022824"/>
    </source>
</evidence>
<dbReference type="GO" id="GO:0016020">
    <property type="term" value="C:membrane"/>
    <property type="evidence" value="ECO:0007669"/>
    <property type="project" value="UniProtKB-SubCell"/>
</dbReference>
<evidence type="ECO:0000313" key="9">
    <source>
        <dbReference type="Proteomes" id="UP000664169"/>
    </source>
</evidence>
<name>A0A8H3EY47_9LECA</name>
<proteinExistence type="predicted"/>
<evidence type="ECO:0000256" key="1">
    <source>
        <dbReference type="ARBA" id="ARBA00004173"/>
    </source>
</evidence>
<keyword evidence="7" id="KW-1133">Transmembrane helix</keyword>
<evidence type="ECO:0000256" key="3">
    <source>
        <dbReference type="ARBA" id="ARBA00004370"/>
    </source>
</evidence>
<dbReference type="GO" id="GO:0005739">
    <property type="term" value="C:mitochondrion"/>
    <property type="evidence" value="ECO:0007669"/>
    <property type="project" value="UniProtKB-SubCell"/>
</dbReference>
<comment type="subcellular location">
    <subcellularLocation>
        <location evidence="2">Endoplasmic reticulum</location>
    </subcellularLocation>
    <subcellularLocation>
        <location evidence="3">Membrane</location>
    </subcellularLocation>
    <subcellularLocation>
        <location evidence="1">Mitochondrion</location>
    </subcellularLocation>
</comment>
<evidence type="ECO:0000256" key="7">
    <source>
        <dbReference type="SAM" id="Phobius"/>
    </source>
</evidence>
<dbReference type="AlphaFoldDB" id="A0A8H3EY47"/>
<organism evidence="8 9">
    <name type="scientific">Gomphillus americanus</name>
    <dbReference type="NCBI Taxonomy" id="1940652"/>
    <lineage>
        <taxon>Eukaryota</taxon>
        <taxon>Fungi</taxon>
        <taxon>Dikarya</taxon>
        <taxon>Ascomycota</taxon>
        <taxon>Pezizomycotina</taxon>
        <taxon>Lecanoromycetes</taxon>
        <taxon>OSLEUM clade</taxon>
        <taxon>Ostropomycetidae</taxon>
        <taxon>Ostropales</taxon>
        <taxon>Graphidaceae</taxon>
        <taxon>Gomphilloideae</taxon>
        <taxon>Gomphillus</taxon>
    </lineage>
</organism>
<keyword evidence="4" id="KW-0256">Endoplasmic reticulum</keyword>
<accession>A0A8H3EY47</accession>
<dbReference type="EMBL" id="CAJPDQ010000006">
    <property type="protein sequence ID" value="CAF9910956.1"/>
    <property type="molecule type" value="Genomic_DNA"/>
</dbReference>
<gene>
    <name evidence="8" type="ORF">GOMPHAMPRED_007245</name>
</gene>
<dbReference type="SUPFAM" id="SSF53474">
    <property type="entry name" value="alpha/beta-Hydrolases"/>
    <property type="match status" value="1"/>
</dbReference>
<sequence>MSNPRPITVRVRGLPCEELLAGDIINGIIGINSRQLPEYHFSIVPTCDRETEITALVEFPLGLPEFLLPLRTNPYGSQQFTHDQELITFDRNFVGFTQLSTAEPAVVDVIAICGIDGHAYGSWQSKESPYPMWLRHFLPKDFPSCRIMTWGYSGKLARLDHAIIYDYAREFLEGLKRIRTGEARDRPIIFLAHSFGGIVLVRALLQAERSGISDQDLASLLESLLGIMFFAVPHGGMDLEDMSQITGSADHPRVALLNHLRNNSEQLDAQREAFRDFLYHRQSRSTSCKVISFFETEQSPRLQQNENGEWARSGDHCMPLTSNSAVLGLPSQMETCIPVHTDHSSIVKLNSRYDEAYGHIHHHFRTLLGLSPKPLSTRPSKPSPDDSLALLIMTAKRTPSGLDLDPSSNTWRSAIGAAQSSGIGKVLMPMLLISAVATVSFVPNNNIVQWCWNKKKWGLWGIVVPVALYTARYSFLEGDTALTDDHVKTDLQD</sequence>
<dbReference type="InterPro" id="IPR052374">
    <property type="entry name" value="SERAC1"/>
</dbReference>
<dbReference type="PANTHER" id="PTHR48182">
    <property type="entry name" value="PROTEIN SERAC1"/>
    <property type="match status" value="1"/>
</dbReference>
<dbReference type="PANTHER" id="PTHR48182:SF2">
    <property type="entry name" value="PROTEIN SERAC1"/>
    <property type="match status" value="1"/>
</dbReference>
<dbReference type="Gene3D" id="3.40.50.1820">
    <property type="entry name" value="alpha/beta hydrolase"/>
    <property type="match status" value="1"/>
</dbReference>
<comment type="caution">
    <text evidence="8">The sequence shown here is derived from an EMBL/GenBank/DDBJ whole genome shotgun (WGS) entry which is preliminary data.</text>
</comment>
<keyword evidence="9" id="KW-1185">Reference proteome</keyword>
<protein>
    <recommendedName>
        <fullName evidence="10">DUF676 domain-containing protein</fullName>
    </recommendedName>
</protein>
<feature type="transmembrane region" description="Helical" evidence="7">
    <location>
        <begin position="457"/>
        <end position="475"/>
    </location>
</feature>